<sequence>MDWRIILRIASGPPRVFCSTAALRLASAATRASTSCLICVGRLEAATASARLSEDSNSLCVLPFEEPHLGHEGNEAFLEPNEFPQMHLTSIQVSSTPAPEYRGSIVCPQFMSNKIMYMCKFPYGLPCA</sequence>
<protein>
    <submittedName>
        <fullName evidence="1">Uncharacterized protein</fullName>
    </submittedName>
</protein>
<name>A0A075HFL9_9EURY</name>
<evidence type="ECO:0000313" key="1">
    <source>
        <dbReference type="EMBL" id="AIF12683.1"/>
    </source>
</evidence>
<reference evidence="1" key="1">
    <citation type="journal article" date="2014" name="Genome Biol. Evol.">
        <title>Pangenome evidence for extensive interdomain horizontal transfer affecting lineage core and shell genes in uncultured planktonic thaumarchaeota and euryarchaeota.</title>
        <authorList>
            <person name="Deschamps P."/>
            <person name="Zivanovic Y."/>
            <person name="Moreira D."/>
            <person name="Rodriguez-Valera F."/>
            <person name="Lopez-Garcia P."/>
        </authorList>
    </citation>
    <scope>NUCLEOTIDE SEQUENCE</scope>
</reference>
<accession>A0A075HFL9</accession>
<organism evidence="1">
    <name type="scientific">uncultured marine group II/III euryarchaeote KM3_57_A03</name>
    <dbReference type="NCBI Taxonomy" id="1456462"/>
    <lineage>
        <taxon>Archaea</taxon>
        <taxon>Methanobacteriati</taxon>
        <taxon>Methanobacteriota</taxon>
        <taxon>environmental samples</taxon>
    </lineage>
</organism>
<dbReference type="EMBL" id="KF900951">
    <property type="protein sequence ID" value="AIF12683.1"/>
    <property type="molecule type" value="Genomic_DNA"/>
</dbReference>
<proteinExistence type="predicted"/>
<dbReference type="AlphaFoldDB" id="A0A075HFL9"/>